<name>A0A1F5S3A9_9BACT</name>
<dbReference type="AlphaFoldDB" id="A0A1F5S3A9"/>
<accession>A0A1F5S3A9</accession>
<feature type="transmembrane region" description="Helical" evidence="1">
    <location>
        <begin position="25"/>
        <end position="47"/>
    </location>
</feature>
<evidence type="ECO:0000313" key="3">
    <source>
        <dbReference type="EMBL" id="OGF20761.1"/>
    </source>
</evidence>
<keyword evidence="1" id="KW-0472">Membrane</keyword>
<protein>
    <recommendedName>
        <fullName evidence="2">FecR protein domain-containing protein</fullName>
    </recommendedName>
</protein>
<dbReference type="PANTHER" id="PTHR38731">
    <property type="entry name" value="LIPL45-RELATED LIPOPROTEIN-RELATED"/>
    <property type="match status" value="1"/>
</dbReference>
<dbReference type="EMBL" id="MFGA01000020">
    <property type="protein sequence ID" value="OGF20761.1"/>
    <property type="molecule type" value="Genomic_DNA"/>
</dbReference>
<keyword evidence="1" id="KW-1133">Transmembrane helix</keyword>
<dbReference type="PANTHER" id="PTHR38731:SF3">
    <property type="entry name" value="BLL6125 PROTEIN"/>
    <property type="match status" value="1"/>
</dbReference>
<evidence type="ECO:0000313" key="4">
    <source>
        <dbReference type="Proteomes" id="UP000177407"/>
    </source>
</evidence>
<evidence type="ECO:0000256" key="1">
    <source>
        <dbReference type="SAM" id="Phobius"/>
    </source>
</evidence>
<proteinExistence type="predicted"/>
<evidence type="ECO:0000259" key="2">
    <source>
        <dbReference type="Pfam" id="PF04773"/>
    </source>
</evidence>
<gene>
    <name evidence="3" type="ORF">A2257_03240</name>
</gene>
<reference evidence="3 4" key="1">
    <citation type="journal article" date="2016" name="Nat. Commun.">
        <title>Thousands of microbial genomes shed light on interconnected biogeochemical processes in an aquifer system.</title>
        <authorList>
            <person name="Anantharaman K."/>
            <person name="Brown C.T."/>
            <person name="Hug L.A."/>
            <person name="Sharon I."/>
            <person name="Castelle C.J."/>
            <person name="Probst A.J."/>
            <person name="Thomas B.C."/>
            <person name="Singh A."/>
            <person name="Wilkins M.J."/>
            <person name="Karaoz U."/>
            <person name="Brodie E.L."/>
            <person name="Williams K.H."/>
            <person name="Hubbard S.S."/>
            <person name="Banfield J.F."/>
        </authorList>
    </citation>
    <scope>NUCLEOTIDE SEQUENCE [LARGE SCALE GENOMIC DNA]</scope>
</reference>
<dbReference type="InterPro" id="IPR006860">
    <property type="entry name" value="FecR"/>
</dbReference>
<feature type="domain" description="FecR protein" evidence="2">
    <location>
        <begin position="107"/>
        <end position="199"/>
    </location>
</feature>
<dbReference type="Pfam" id="PF04773">
    <property type="entry name" value="FecR"/>
    <property type="match status" value="1"/>
</dbReference>
<dbReference type="Proteomes" id="UP000177407">
    <property type="component" value="Unassembled WGS sequence"/>
</dbReference>
<keyword evidence="1" id="KW-0812">Transmembrane</keyword>
<dbReference type="Gene3D" id="2.60.120.1440">
    <property type="match status" value="1"/>
</dbReference>
<sequence>MDEPIDQQNENNLTEIKKSVIGKSFFSKSNIFTAIIILIIALLPIFMDNPSGEKEQSASQNENVSPAPTTDFSAKISFTDGKVEIWSGKANAWLDILPGKIIGGDSQIRTGKQSRAIIEFTDKSIIRLDENSHIILKKLNDKKIEVIQIIGRAYYKTNGNSFEIISDETKIVASNSTFFVANRKLENEQREVTVEVTKNLALVRLQKGNESIEKEVRAEEKLIINLNEPVERALFKTPLLRDILKKNNFYLWNQLEDGDEKSSPLNPPEIKIIELPDSIEKNPSEVAKLEEKITLHSSYQPGSEVTLYWALQGKAPYGFRILRSTSPNPTYPGSEFVYLPSPSIRSYIWPANGDIEKYYFKICLSGKNDDCPIYSNEKEEKIIL</sequence>
<comment type="caution">
    <text evidence="3">The sequence shown here is derived from an EMBL/GenBank/DDBJ whole genome shotgun (WGS) entry which is preliminary data.</text>
</comment>
<organism evidence="3 4">
    <name type="scientific">Candidatus Falkowbacteria bacterium RIFOXYA2_FULL_38_12</name>
    <dbReference type="NCBI Taxonomy" id="1797993"/>
    <lineage>
        <taxon>Bacteria</taxon>
        <taxon>Candidatus Falkowiibacteriota</taxon>
    </lineage>
</organism>